<sequence length="422" mass="44124">MKVLLVGQGYVGLPVSMAAVDAGFHVTGFDTDLHKTDTLAAGGSHVEDIAPATVRAALGSGRYRVVSDAAELDGFDVAVITVPTPLTDGAPDLGAVEAAAAMVGGMLKTGGLVVLESTTWPGTTTEVVGPILEARSGLRAGIDFHLGYSPERIDPGNRTWRLENTPKVVGGIDAASTDAVAAFYGAFVDTVVPVGSTEVAELTKLLENTFRHVNIALVNELAMFAHDLDIDIGDAVTAAATKPFGFMSFRPGPGVGGHCLPIDPTYLSWRVRRRLGTSFRFVELANDVNDHMPDYVVRRIQAGLNDRELAVRGRNVLLCGLAYKADTSDARETPTRAIVAGLLSLGARVTLADPHVPADQFPDGVATVGGDAAALTEAARSADAVVVLVPHSDFRLDDVVAAAPWVLDCTSAAPDAANVERL</sequence>
<dbReference type="InterPro" id="IPR014027">
    <property type="entry name" value="UDP-Glc/GDP-Man_DH_C"/>
</dbReference>
<dbReference type="InterPro" id="IPR014026">
    <property type="entry name" value="UDP-Glc/GDP-Man_DH_dimer"/>
</dbReference>
<dbReference type="InterPro" id="IPR028359">
    <property type="entry name" value="UDP_ManNAc/GlcNAc_DH"/>
</dbReference>
<dbReference type="SUPFAM" id="SSF48179">
    <property type="entry name" value="6-phosphogluconate dehydrogenase C-terminal domain-like"/>
    <property type="match status" value="1"/>
</dbReference>
<dbReference type="PANTHER" id="PTHR43491:SF1">
    <property type="entry name" value="UDP-N-ACETYL-D-MANNOSAMINE DEHYDROGENASE"/>
    <property type="match status" value="1"/>
</dbReference>
<dbReference type="Pfam" id="PF00984">
    <property type="entry name" value="UDPG_MGDP_dh"/>
    <property type="match status" value="1"/>
</dbReference>
<dbReference type="STRING" id="1229780.BN381_50032"/>
<keyword evidence="2" id="KW-0520">NAD</keyword>
<dbReference type="PANTHER" id="PTHR43491">
    <property type="entry name" value="UDP-N-ACETYL-D-MANNOSAMINE DEHYDROGENASE"/>
    <property type="match status" value="1"/>
</dbReference>
<dbReference type="Proteomes" id="UP000018291">
    <property type="component" value="Unassembled WGS sequence"/>
</dbReference>
<dbReference type="OrthoDB" id="5193947at2"/>
<dbReference type="InterPro" id="IPR001732">
    <property type="entry name" value="UDP-Glc/GDP-Man_DH_N"/>
</dbReference>
<dbReference type="InterPro" id="IPR008927">
    <property type="entry name" value="6-PGluconate_DH-like_C_sf"/>
</dbReference>
<dbReference type="GO" id="GO:0016616">
    <property type="term" value="F:oxidoreductase activity, acting on the CH-OH group of donors, NAD or NADP as acceptor"/>
    <property type="evidence" value="ECO:0007669"/>
    <property type="project" value="InterPro"/>
</dbReference>
<accession>R4Z2L3</accession>
<evidence type="ECO:0000313" key="5">
    <source>
        <dbReference type="EMBL" id="CCM64890.1"/>
    </source>
</evidence>
<dbReference type="GO" id="GO:0051287">
    <property type="term" value="F:NAD binding"/>
    <property type="evidence" value="ECO:0007669"/>
    <property type="project" value="InterPro"/>
</dbReference>
<feature type="domain" description="UDP-glucose/GDP-mannose dehydrogenase C-terminal" evidence="4">
    <location>
        <begin position="317"/>
        <end position="415"/>
    </location>
</feature>
<dbReference type="PIRSF" id="PIRSF000124">
    <property type="entry name" value="UDPglc_GDPman_dh"/>
    <property type="match status" value="1"/>
</dbReference>
<dbReference type="HOGENOM" id="CLU_023810_3_2_11"/>
<evidence type="ECO:0000256" key="2">
    <source>
        <dbReference type="ARBA" id="ARBA00023027"/>
    </source>
</evidence>
<dbReference type="SMART" id="SM00984">
    <property type="entry name" value="UDPG_MGDP_dh_C"/>
    <property type="match status" value="1"/>
</dbReference>
<dbReference type="Gene3D" id="3.40.50.720">
    <property type="entry name" value="NAD(P)-binding Rossmann-like Domain"/>
    <property type="match status" value="2"/>
</dbReference>
<organism evidence="5 6">
    <name type="scientific">Candidatus Neomicrothrix parvicella RN1</name>
    <dbReference type="NCBI Taxonomy" id="1229780"/>
    <lineage>
        <taxon>Bacteria</taxon>
        <taxon>Bacillati</taxon>
        <taxon>Actinomycetota</taxon>
        <taxon>Acidimicrobiia</taxon>
        <taxon>Acidimicrobiales</taxon>
        <taxon>Microthrixaceae</taxon>
        <taxon>Candidatus Neomicrothrix</taxon>
    </lineage>
</organism>
<dbReference type="RefSeq" id="WP_012229235.1">
    <property type="nucleotide sequence ID" value="NZ_HG422565.1"/>
</dbReference>
<dbReference type="eggNOG" id="COG0677">
    <property type="taxonomic scope" value="Bacteria"/>
</dbReference>
<dbReference type="SUPFAM" id="SSF51735">
    <property type="entry name" value="NAD(P)-binding Rossmann-fold domains"/>
    <property type="match status" value="1"/>
</dbReference>
<dbReference type="AlphaFoldDB" id="R4Z2L3"/>
<gene>
    <name evidence="5" type="ORF">BN381_50032</name>
</gene>
<comment type="caution">
    <text evidence="5">The sequence shown here is derived from an EMBL/GenBank/DDBJ whole genome shotgun (WGS) entry which is preliminary data.</text>
</comment>
<dbReference type="InterPro" id="IPR036220">
    <property type="entry name" value="UDP-Glc/GDP-Man_DH_C_sf"/>
</dbReference>
<dbReference type="NCBIfam" id="TIGR03026">
    <property type="entry name" value="NDP-sugDHase"/>
    <property type="match status" value="1"/>
</dbReference>
<evidence type="ECO:0000256" key="1">
    <source>
        <dbReference type="ARBA" id="ARBA00023002"/>
    </source>
</evidence>
<evidence type="ECO:0000259" key="4">
    <source>
        <dbReference type="SMART" id="SM00984"/>
    </source>
</evidence>
<dbReference type="PIRSF" id="PIRSF500136">
    <property type="entry name" value="UDP_ManNAc_DH"/>
    <property type="match status" value="1"/>
</dbReference>
<evidence type="ECO:0000256" key="3">
    <source>
        <dbReference type="PIRNR" id="PIRNR000124"/>
    </source>
</evidence>
<dbReference type="EMBL" id="CANL01000045">
    <property type="protein sequence ID" value="CCM64890.1"/>
    <property type="molecule type" value="Genomic_DNA"/>
</dbReference>
<reference evidence="5 6" key="1">
    <citation type="journal article" date="2013" name="ISME J.">
        <title>Metabolic model for the filamentous 'Candidatus Microthrix parvicella' based on genomic and metagenomic analyses.</title>
        <authorList>
            <person name="Jon McIlroy S."/>
            <person name="Kristiansen R."/>
            <person name="Albertsen M."/>
            <person name="Michael Karst S."/>
            <person name="Rossetti S."/>
            <person name="Lund Nielsen J."/>
            <person name="Tandoi V."/>
            <person name="James Seviour R."/>
            <person name="Nielsen P.H."/>
        </authorList>
    </citation>
    <scope>NUCLEOTIDE SEQUENCE [LARGE SCALE GENOMIC DNA]</scope>
    <source>
        <strain evidence="5 6">RN1</strain>
    </source>
</reference>
<dbReference type="SUPFAM" id="SSF52413">
    <property type="entry name" value="UDP-glucose/GDP-mannose dehydrogenase C-terminal domain"/>
    <property type="match status" value="1"/>
</dbReference>
<dbReference type="InterPro" id="IPR017476">
    <property type="entry name" value="UDP-Glc/GDP-Man"/>
</dbReference>
<comment type="similarity">
    <text evidence="3">Belongs to the UDP-glucose/GDP-mannose dehydrogenase family.</text>
</comment>
<proteinExistence type="inferred from homology"/>
<dbReference type="Pfam" id="PF03721">
    <property type="entry name" value="UDPG_MGDP_dh_N"/>
    <property type="match status" value="1"/>
</dbReference>
<dbReference type="InterPro" id="IPR036291">
    <property type="entry name" value="NAD(P)-bd_dom_sf"/>
</dbReference>
<dbReference type="EC" id="1.1.1.-" evidence="5"/>
<evidence type="ECO:0000313" key="6">
    <source>
        <dbReference type="Proteomes" id="UP000018291"/>
    </source>
</evidence>
<keyword evidence="1 5" id="KW-0560">Oxidoreductase</keyword>
<dbReference type="Pfam" id="PF03720">
    <property type="entry name" value="UDPG_MGDP_dh_C"/>
    <property type="match status" value="1"/>
</dbReference>
<dbReference type="GO" id="GO:0000271">
    <property type="term" value="P:polysaccharide biosynthetic process"/>
    <property type="evidence" value="ECO:0007669"/>
    <property type="project" value="InterPro"/>
</dbReference>
<protein>
    <submittedName>
        <fullName evidence="5">UDP-glucose/GDP-mannose dehydrogenase family protein</fullName>
        <ecNumber evidence="5">1.1.1.-</ecNumber>
    </submittedName>
</protein>
<dbReference type="GO" id="GO:0016628">
    <property type="term" value="F:oxidoreductase activity, acting on the CH-CH group of donors, NAD or NADP as acceptor"/>
    <property type="evidence" value="ECO:0007669"/>
    <property type="project" value="InterPro"/>
</dbReference>
<name>R4Z2L3_9ACTN</name>
<keyword evidence="6" id="KW-1185">Reference proteome</keyword>